<gene>
    <name evidence="1" type="ORF">FKZ61_04505</name>
</gene>
<accession>A0A540VJG8</accession>
<dbReference type="InterPro" id="IPR036424">
    <property type="entry name" value="UPP_synth-like_sf"/>
</dbReference>
<protein>
    <submittedName>
        <fullName evidence="1">Uncharacterized protein</fullName>
    </submittedName>
</protein>
<sequence>MDVVLSLHDFLQAPASEVAKVAPQTIILTTGGTRRAAALAGISPTTDEYATFTMAQMLSCLQLLFDHGIRYIFAGIMTEANYHEITPNYRENLVRWTEEGLASSQALQQYRQLNWQVRLLGAHAWPELAPVARRLEQEIPARRNGPAVWFTIATDPDDYWHLVAGKIIEHGKFSRSQVIRAILGQDVPPATLYLGSGKPQLLISLVPPVLIGKLECYWRQHLGFALDKATLRHILYDYAYIRNTSMRDKTGRAERALHYRQAWENPPVVGLGTRLGPFWYPAPISPVPDPLNEGHPHG</sequence>
<keyword evidence="2" id="KW-1185">Reference proteome</keyword>
<dbReference type="OrthoDB" id="147592at2"/>
<evidence type="ECO:0000313" key="2">
    <source>
        <dbReference type="Proteomes" id="UP000317371"/>
    </source>
</evidence>
<dbReference type="Proteomes" id="UP000317371">
    <property type="component" value="Unassembled WGS sequence"/>
</dbReference>
<dbReference type="EMBL" id="VIGC01000005">
    <property type="protein sequence ID" value="TQE96910.1"/>
    <property type="molecule type" value="Genomic_DNA"/>
</dbReference>
<name>A0A540VJG8_9CHLR</name>
<dbReference type="RefSeq" id="WP_141608895.1">
    <property type="nucleotide sequence ID" value="NZ_VIGC02000005.1"/>
</dbReference>
<organism evidence="1 2">
    <name type="scientific">Litorilinea aerophila</name>
    <dbReference type="NCBI Taxonomy" id="1204385"/>
    <lineage>
        <taxon>Bacteria</taxon>
        <taxon>Bacillati</taxon>
        <taxon>Chloroflexota</taxon>
        <taxon>Caldilineae</taxon>
        <taxon>Caldilineales</taxon>
        <taxon>Caldilineaceae</taxon>
        <taxon>Litorilinea</taxon>
    </lineage>
</organism>
<comment type="caution">
    <text evidence="1">The sequence shown here is derived from an EMBL/GenBank/DDBJ whole genome shotgun (WGS) entry which is preliminary data.</text>
</comment>
<evidence type="ECO:0000313" key="1">
    <source>
        <dbReference type="EMBL" id="TQE96910.1"/>
    </source>
</evidence>
<dbReference type="AlphaFoldDB" id="A0A540VJG8"/>
<proteinExistence type="predicted"/>
<dbReference type="Gene3D" id="3.40.1180.10">
    <property type="entry name" value="Decaprenyl diphosphate synthase-like"/>
    <property type="match status" value="1"/>
</dbReference>
<dbReference type="GO" id="GO:0016765">
    <property type="term" value="F:transferase activity, transferring alkyl or aryl (other than methyl) groups"/>
    <property type="evidence" value="ECO:0007669"/>
    <property type="project" value="InterPro"/>
</dbReference>
<dbReference type="InParanoid" id="A0A540VJG8"/>
<reference evidence="1 2" key="1">
    <citation type="submission" date="2019-06" db="EMBL/GenBank/DDBJ databases">
        <title>Genome sequence of Litorilinea aerophila BAA-2444.</title>
        <authorList>
            <person name="Maclea K.S."/>
            <person name="Maurais E.G."/>
            <person name="Iannazzi L.C."/>
        </authorList>
    </citation>
    <scope>NUCLEOTIDE SEQUENCE [LARGE SCALE GENOMIC DNA]</scope>
    <source>
        <strain evidence="1 2">ATCC BAA-2444</strain>
    </source>
</reference>